<dbReference type="InterPro" id="IPR050312">
    <property type="entry name" value="IolE/XylAMocC-like"/>
</dbReference>
<sequence>MTASGTLIDRRGILAGLSAAAASLTTRPAGAAPFFRRHHLVMGVQLYTVRAEAEKDLPGVLGALATIGYRSVELAGLLGRTAREVRAALDGSGLRCPSVHFQPRTRGTDLSFAGDLTLMADTLHTIGADTAVVSIPYIPDRLWPSAPRGGDLPAILQQMTLDDWKEGADYLNSKAALLRSQGIRLGYHNHNVEFAALGDTTPMEVLLAHTDPRLVTFELDVGWAASAGVDPVALLGKHPERFSMMHVKDTKPITKPDFAMVQQSTEVGHGIVEWRQVLPAAYRAGVRRFFVEQEPPLDHGGIAAVRASYDYLVKLDI</sequence>
<name>A0A918UI18_9SPHN</name>
<dbReference type="Gene3D" id="3.20.20.150">
    <property type="entry name" value="Divalent-metal-dependent TIM barrel enzymes"/>
    <property type="match status" value="1"/>
</dbReference>
<dbReference type="AlphaFoldDB" id="A0A918UI18"/>
<accession>A0A918UI18</accession>
<dbReference type="GO" id="GO:0016853">
    <property type="term" value="F:isomerase activity"/>
    <property type="evidence" value="ECO:0007669"/>
    <property type="project" value="UniProtKB-KW"/>
</dbReference>
<dbReference type="Proteomes" id="UP000648075">
    <property type="component" value="Unassembled WGS sequence"/>
</dbReference>
<dbReference type="Pfam" id="PF01261">
    <property type="entry name" value="AP_endonuc_2"/>
    <property type="match status" value="1"/>
</dbReference>
<evidence type="ECO:0000313" key="3">
    <source>
        <dbReference type="Proteomes" id="UP000648075"/>
    </source>
</evidence>
<organism evidence="2 3">
    <name type="scientific">Novosphingobium colocasiae</name>
    <dbReference type="NCBI Taxonomy" id="1256513"/>
    <lineage>
        <taxon>Bacteria</taxon>
        <taxon>Pseudomonadati</taxon>
        <taxon>Pseudomonadota</taxon>
        <taxon>Alphaproteobacteria</taxon>
        <taxon>Sphingomonadales</taxon>
        <taxon>Sphingomonadaceae</taxon>
        <taxon>Novosphingobium</taxon>
    </lineage>
</organism>
<evidence type="ECO:0000259" key="1">
    <source>
        <dbReference type="Pfam" id="PF01261"/>
    </source>
</evidence>
<dbReference type="InterPro" id="IPR013022">
    <property type="entry name" value="Xyl_isomerase-like_TIM-brl"/>
</dbReference>
<dbReference type="EMBL" id="BMZA01000012">
    <property type="protein sequence ID" value="GGZ11104.1"/>
    <property type="molecule type" value="Genomic_DNA"/>
</dbReference>
<proteinExistence type="predicted"/>
<feature type="domain" description="Xylose isomerase-like TIM barrel" evidence="1">
    <location>
        <begin position="63"/>
        <end position="292"/>
    </location>
</feature>
<evidence type="ECO:0000313" key="2">
    <source>
        <dbReference type="EMBL" id="GGZ11104.1"/>
    </source>
</evidence>
<dbReference type="RefSeq" id="WP_189621800.1">
    <property type="nucleotide sequence ID" value="NZ_BMZA01000012.1"/>
</dbReference>
<comment type="caution">
    <text evidence="2">The sequence shown here is derived from an EMBL/GenBank/DDBJ whole genome shotgun (WGS) entry which is preliminary data.</text>
</comment>
<reference evidence="2" key="2">
    <citation type="submission" date="2020-09" db="EMBL/GenBank/DDBJ databases">
        <authorList>
            <person name="Sun Q."/>
            <person name="Kim S."/>
        </authorList>
    </citation>
    <scope>NUCLEOTIDE SEQUENCE</scope>
    <source>
        <strain evidence="2">KCTC 32255</strain>
    </source>
</reference>
<dbReference type="PROSITE" id="PS51318">
    <property type="entry name" value="TAT"/>
    <property type="match status" value="1"/>
</dbReference>
<keyword evidence="3" id="KW-1185">Reference proteome</keyword>
<dbReference type="PANTHER" id="PTHR12110">
    <property type="entry name" value="HYDROXYPYRUVATE ISOMERASE"/>
    <property type="match status" value="1"/>
</dbReference>
<dbReference type="InterPro" id="IPR006311">
    <property type="entry name" value="TAT_signal"/>
</dbReference>
<dbReference type="SUPFAM" id="SSF51658">
    <property type="entry name" value="Xylose isomerase-like"/>
    <property type="match status" value="1"/>
</dbReference>
<reference evidence="2" key="1">
    <citation type="journal article" date="2014" name="Int. J. Syst. Evol. Microbiol.">
        <title>Complete genome sequence of Corynebacterium casei LMG S-19264T (=DSM 44701T), isolated from a smear-ripened cheese.</title>
        <authorList>
            <consortium name="US DOE Joint Genome Institute (JGI-PGF)"/>
            <person name="Walter F."/>
            <person name="Albersmeier A."/>
            <person name="Kalinowski J."/>
            <person name="Ruckert C."/>
        </authorList>
    </citation>
    <scope>NUCLEOTIDE SEQUENCE</scope>
    <source>
        <strain evidence="2">KCTC 32255</strain>
    </source>
</reference>
<gene>
    <name evidence="2" type="ORF">GCM10011614_27530</name>
</gene>
<protein>
    <submittedName>
        <fullName evidence="2">Xylose isomerase</fullName>
    </submittedName>
</protein>
<dbReference type="PANTHER" id="PTHR12110:SF41">
    <property type="entry name" value="INOSOSE DEHYDRATASE"/>
    <property type="match status" value="1"/>
</dbReference>
<keyword evidence="2" id="KW-0413">Isomerase</keyword>
<dbReference type="InterPro" id="IPR036237">
    <property type="entry name" value="Xyl_isomerase-like_sf"/>
</dbReference>